<evidence type="ECO:0000313" key="2">
    <source>
        <dbReference type="Proteomes" id="UP000688947"/>
    </source>
</evidence>
<gene>
    <name evidence="1" type="ORF">JG687_00017007</name>
</gene>
<proteinExistence type="predicted"/>
<organism evidence="1 2">
    <name type="scientific">Phytophthora cactorum</name>
    <dbReference type="NCBI Taxonomy" id="29920"/>
    <lineage>
        <taxon>Eukaryota</taxon>
        <taxon>Sar</taxon>
        <taxon>Stramenopiles</taxon>
        <taxon>Oomycota</taxon>
        <taxon>Peronosporomycetes</taxon>
        <taxon>Peronosporales</taxon>
        <taxon>Peronosporaceae</taxon>
        <taxon>Phytophthora</taxon>
    </lineage>
</organism>
<protein>
    <submittedName>
        <fullName evidence="1">Uncharacterized protein</fullName>
    </submittedName>
</protein>
<sequence length="64" mass="7935">MTFYRRFQPILLGPESKLLREKSRPVNAAVASIFVFHARHDIYARRDRIDWKNCTWIWWNRTWN</sequence>
<dbReference type="Proteomes" id="UP000688947">
    <property type="component" value="Unassembled WGS sequence"/>
</dbReference>
<dbReference type="AlphaFoldDB" id="A0A8T1TP81"/>
<comment type="caution">
    <text evidence="1">The sequence shown here is derived from an EMBL/GenBank/DDBJ whole genome shotgun (WGS) entry which is preliminary data.</text>
</comment>
<dbReference type="EMBL" id="JAENGZ010001853">
    <property type="protein sequence ID" value="KAG6945935.1"/>
    <property type="molecule type" value="Genomic_DNA"/>
</dbReference>
<name>A0A8T1TP81_9STRA</name>
<evidence type="ECO:0000313" key="1">
    <source>
        <dbReference type="EMBL" id="KAG6945935.1"/>
    </source>
</evidence>
<accession>A0A8T1TP81</accession>
<reference evidence="1" key="1">
    <citation type="submission" date="2021-01" db="EMBL/GenBank/DDBJ databases">
        <title>Phytophthora aleatoria, a newly-described species from Pinus radiata is distinct from Phytophthora cactorum isolates based on comparative genomics.</title>
        <authorList>
            <person name="Mcdougal R."/>
            <person name="Panda P."/>
            <person name="Williams N."/>
            <person name="Studholme D.J."/>
        </authorList>
    </citation>
    <scope>NUCLEOTIDE SEQUENCE</scope>
    <source>
        <strain evidence="1">NZFS 3830</strain>
    </source>
</reference>